<evidence type="ECO:0000313" key="2">
    <source>
        <dbReference type="Proteomes" id="UP000092093"/>
    </source>
</evidence>
<protein>
    <submittedName>
        <fullName evidence="1">Uncharacterized protein</fullName>
    </submittedName>
</protein>
<evidence type="ECO:0000313" key="1">
    <source>
        <dbReference type="EMBL" id="OBQ43592.1"/>
    </source>
</evidence>
<dbReference type="Proteomes" id="UP000092093">
    <property type="component" value="Unassembled WGS sequence"/>
</dbReference>
<name>A0A1B7X2M4_APHFL</name>
<sequence>MQNFINLKTHHRKGIKAHLAIVGMPNFGILQYYGTSFDDSERGKDIAYHGGCHISKIMVDNLEDGFYRFTEAVKQHSIETNVGFLKIIGGKIINKSADLESLILSDQDKSMFEAQKLRGQEILKDWEEKERVAKIAKEQEDVKKAVKNNNKKLEKIKNQIGESTALDIEAFRKLTVEQLMDIIIDQQTIIASLNSREKTEN</sequence>
<proteinExistence type="predicted"/>
<accession>A0A1B7X2M4</accession>
<reference evidence="1 2" key="1">
    <citation type="submission" date="2015-09" db="EMBL/GenBank/DDBJ databases">
        <title>Aphanizomenon flos-aquae WA102.</title>
        <authorList>
            <person name="Driscoll C."/>
        </authorList>
    </citation>
    <scope>NUCLEOTIDE SEQUENCE [LARGE SCALE GENOMIC DNA]</scope>
    <source>
        <strain evidence="1">WA102</strain>
    </source>
</reference>
<dbReference type="AlphaFoldDB" id="A0A1B7X2M4"/>
<comment type="caution">
    <text evidence="1">The sequence shown here is derived from an EMBL/GenBank/DDBJ whole genome shotgun (WGS) entry which is preliminary data.</text>
</comment>
<organism evidence="1 2">
    <name type="scientific">Aphanizomenon flos-aquae WA102</name>
    <dbReference type="NCBI Taxonomy" id="1710896"/>
    <lineage>
        <taxon>Bacteria</taxon>
        <taxon>Bacillati</taxon>
        <taxon>Cyanobacteriota</taxon>
        <taxon>Cyanophyceae</taxon>
        <taxon>Nostocales</taxon>
        <taxon>Aphanizomenonaceae</taxon>
        <taxon>Aphanizomenon</taxon>
    </lineage>
</organism>
<gene>
    <name evidence="1" type="ORF">AN484_11680</name>
</gene>
<dbReference type="EMBL" id="LJOW01000049">
    <property type="protein sequence ID" value="OBQ43592.1"/>
    <property type="molecule type" value="Genomic_DNA"/>
</dbReference>